<dbReference type="KEGG" id="dalk:DSCA_41540"/>
<dbReference type="CDD" id="cd00085">
    <property type="entry name" value="HNHc"/>
    <property type="match status" value="1"/>
</dbReference>
<accession>A0A5K7YV89</accession>
<keyword evidence="2" id="KW-0255">Endonuclease</keyword>
<sequence length="99" mass="11535">MKPYAYDPDDRGLKRERQKARELRQSQWWKRRCAKGRCHYCGRRTPAAELTMDHVVPVARGGKSTKGNVVPACKSCNTRKKQLLPMEWDDYLRSLQSSP</sequence>
<dbReference type="Proteomes" id="UP000427906">
    <property type="component" value="Chromosome"/>
</dbReference>
<dbReference type="InterPro" id="IPR052892">
    <property type="entry name" value="NA-targeting_endonuclease"/>
</dbReference>
<dbReference type="AlphaFoldDB" id="A0A5K7YV89"/>
<organism evidence="2 3">
    <name type="scientific">Desulfosarcina alkanivorans</name>
    <dbReference type="NCBI Taxonomy" id="571177"/>
    <lineage>
        <taxon>Bacteria</taxon>
        <taxon>Pseudomonadati</taxon>
        <taxon>Thermodesulfobacteriota</taxon>
        <taxon>Desulfobacteria</taxon>
        <taxon>Desulfobacterales</taxon>
        <taxon>Desulfosarcinaceae</taxon>
        <taxon>Desulfosarcina</taxon>
    </lineage>
</organism>
<keyword evidence="2" id="KW-0540">Nuclease</keyword>
<dbReference type="OrthoDB" id="9802901at2"/>
<dbReference type="EMBL" id="AP021874">
    <property type="protein sequence ID" value="BBO70224.1"/>
    <property type="molecule type" value="Genomic_DNA"/>
</dbReference>
<dbReference type="PANTHER" id="PTHR33877:SF1">
    <property type="entry name" value="TYPE IV METHYL-DIRECTED RESTRICTION ENZYME ECOKMCRA"/>
    <property type="match status" value="1"/>
</dbReference>
<dbReference type="InterPro" id="IPR002711">
    <property type="entry name" value="HNH"/>
</dbReference>
<protein>
    <submittedName>
        <fullName evidence="2">HNH endonuclease</fullName>
    </submittedName>
</protein>
<dbReference type="GO" id="GO:0004519">
    <property type="term" value="F:endonuclease activity"/>
    <property type="evidence" value="ECO:0007669"/>
    <property type="project" value="UniProtKB-KW"/>
</dbReference>
<dbReference type="GO" id="GO:0003676">
    <property type="term" value="F:nucleic acid binding"/>
    <property type="evidence" value="ECO:0007669"/>
    <property type="project" value="InterPro"/>
</dbReference>
<dbReference type="Pfam" id="PF01844">
    <property type="entry name" value="HNH"/>
    <property type="match status" value="1"/>
</dbReference>
<gene>
    <name evidence="2" type="ORF">DSCA_41540</name>
</gene>
<dbReference type="SMART" id="SM00507">
    <property type="entry name" value="HNHc"/>
    <property type="match status" value="1"/>
</dbReference>
<feature type="domain" description="HNH nuclease" evidence="1">
    <location>
        <begin position="27"/>
        <end position="78"/>
    </location>
</feature>
<dbReference type="Gene3D" id="1.10.30.50">
    <property type="match status" value="1"/>
</dbReference>
<name>A0A5K7YV89_9BACT</name>
<evidence type="ECO:0000313" key="2">
    <source>
        <dbReference type="EMBL" id="BBO70224.1"/>
    </source>
</evidence>
<dbReference type="RefSeq" id="WP_155318190.1">
    <property type="nucleotide sequence ID" value="NZ_AP021874.1"/>
</dbReference>
<keyword evidence="3" id="KW-1185">Reference proteome</keyword>
<dbReference type="GO" id="GO:0008270">
    <property type="term" value="F:zinc ion binding"/>
    <property type="evidence" value="ECO:0007669"/>
    <property type="project" value="InterPro"/>
</dbReference>
<dbReference type="InterPro" id="IPR003615">
    <property type="entry name" value="HNH_nuc"/>
</dbReference>
<evidence type="ECO:0000259" key="1">
    <source>
        <dbReference type="SMART" id="SM00507"/>
    </source>
</evidence>
<evidence type="ECO:0000313" key="3">
    <source>
        <dbReference type="Proteomes" id="UP000427906"/>
    </source>
</evidence>
<proteinExistence type="predicted"/>
<keyword evidence="2" id="KW-0378">Hydrolase</keyword>
<reference evidence="2 3" key="1">
    <citation type="submission" date="2019-11" db="EMBL/GenBank/DDBJ databases">
        <title>Comparative genomics of hydrocarbon-degrading Desulfosarcina strains.</title>
        <authorList>
            <person name="Watanabe M."/>
            <person name="Kojima H."/>
            <person name="Fukui M."/>
        </authorList>
    </citation>
    <scope>NUCLEOTIDE SEQUENCE [LARGE SCALE GENOMIC DNA]</scope>
    <source>
        <strain evidence="2 3">PL12</strain>
    </source>
</reference>
<dbReference type="PANTHER" id="PTHR33877">
    <property type="entry name" value="SLL1193 PROTEIN"/>
    <property type="match status" value="1"/>
</dbReference>